<dbReference type="InterPro" id="IPR001633">
    <property type="entry name" value="EAL_dom"/>
</dbReference>
<dbReference type="Pfam" id="PF00990">
    <property type="entry name" value="GGDEF"/>
    <property type="match status" value="1"/>
</dbReference>
<dbReference type="CDD" id="cd01948">
    <property type="entry name" value="EAL"/>
    <property type="match status" value="1"/>
</dbReference>
<name>A0A964T1L0_9HYPH</name>
<dbReference type="InterPro" id="IPR001610">
    <property type="entry name" value="PAC"/>
</dbReference>
<dbReference type="InterPro" id="IPR035919">
    <property type="entry name" value="EAL_sf"/>
</dbReference>
<evidence type="ECO:0000259" key="3">
    <source>
        <dbReference type="PROSITE" id="PS50883"/>
    </source>
</evidence>
<dbReference type="Proteomes" id="UP000773614">
    <property type="component" value="Unassembled WGS sequence"/>
</dbReference>
<feature type="domain" description="PAC" evidence="2">
    <location>
        <begin position="62"/>
        <end position="116"/>
    </location>
</feature>
<dbReference type="Gene3D" id="3.20.20.450">
    <property type="entry name" value="EAL domain"/>
    <property type="match status" value="1"/>
</dbReference>
<dbReference type="SUPFAM" id="SSF55785">
    <property type="entry name" value="PYP-like sensor domain (PAS domain)"/>
    <property type="match status" value="1"/>
</dbReference>
<dbReference type="InterPro" id="IPR000014">
    <property type="entry name" value="PAS"/>
</dbReference>
<proteinExistence type="predicted"/>
<dbReference type="InterPro" id="IPR000700">
    <property type="entry name" value="PAS-assoc_C"/>
</dbReference>
<feature type="domain" description="PAS" evidence="1">
    <location>
        <begin position="1"/>
        <end position="50"/>
    </location>
</feature>
<dbReference type="PANTHER" id="PTHR44757:SF2">
    <property type="entry name" value="BIOFILM ARCHITECTURE MAINTENANCE PROTEIN MBAA"/>
    <property type="match status" value="1"/>
</dbReference>
<evidence type="ECO:0000313" key="5">
    <source>
        <dbReference type="EMBL" id="MYZ46600.1"/>
    </source>
</evidence>
<dbReference type="SMART" id="SM00267">
    <property type="entry name" value="GGDEF"/>
    <property type="match status" value="1"/>
</dbReference>
<keyword evidence="6" id="KW-1185">Reference proteome</keyword>
<dbReference type="PROSITE" id="PS50113">
    <property type="entry name" value="PAC"/>
    <property type="match status" value="1"/>
</dbReference>
<dbReference type="InterPro" id="IPR052155">
    <property type="entry name" value="Biofilm_reg_signaling"/>
</dbReference>
<evidence type="ECO:0000313" key="6">
    <source>
        <dbReference type="Proteomes" id="UP000773614"/>
    </source>
</evidence>
<dbReference type="NCBIfam" id="TIGR00229">
    <property type="entry name" value="sensory_box"/>
    <property type="match status" value="1"/>
</dbReference>
<evidence type="ECO:0000259" key="2">
    <source>
        <dbReference type="PROSITE" id="PS50113"/>
    </source>
</evidence>
<dbReference type="InterPro" id="IPR029787">
    <property type="entry name" value="Nucleotide_cyclase"/>
</dbReference>
<dbReference type="InterPro" id="IPR043128">
    <property type="entry name" value="Rev_trsase/Diguanyl_cyclase"/>
</dbReference>
<sequence length="532" mass="58064">MGILVADIRSADSRIVYVNNTFEAITGYSRKEAIGKNCRYLQGSDRLQPEIDVIRAALETGEAAQVRLRNYRKDGSLFWNDLHLVPIVDAAGAPTHYAGFIRDVSEGVATASRLEQMTHTDQLTGCLNRDGFVAKLSSWPASSRVLLVKLDIARFHEINGGYGYDLGDALLRATTQRLETLGAELVGRVGNDQFALAFAIGSDADVAETLERLTRSLGSRFALPGADLRVRFGIGFVTGSPGADPMTLARQAGAALADSKATPLRRPCEFVAEREVQAHNRLKMTSELQRALSADEFVYHYQPQVNLANGRIVGAEALIRWEHPLFGLQQPGRFMGVAEETGLILDIGAMGLREVARFASGFNRNRAEAVCFSFNVSSIELTHRDMVAFARRVIDETGVDPTCLTLELTESLLAEDSSEMLSIFQGLRELGIGLSIDDFGTGYSSLRYLERFPLTEIKIDRSFVSGLPHSAAKRVIVEAVIRLGSELGVRVVGEGVEQQTERDMLAEMGCSLVQGYLFSPPLPADAFSAIAV</sequence>
<protein>
    <submittedName>
        <fullName evidence="5">EAL domain-containing protein</fullName>
    </submittedName>
</protein>
<dbReference type="NCBIfam" id="TIGR00254">
    <property type="entry name" value="GGDEF"/>
    <property type="match status" value="1"/>
</dbReference>
<dbReference type="EMBL" id="SPKJ01000004">
    <property type="protein sequence ID" value="MYZ46600.1"/>
    <property type="molecule type" value="Genomic_DNA"/>
</dbReference>
<feature type="domain" description="GGDEF" evidence="4">
    <location>
        <begin position="143"/>
        <end position="273"/>
    </location>
</feature>
<evidence type="ECO:0000259" key="1">
    <source>
        <dbReference type="PROSITE" id="PS50112"/>
    </source>
</evidence>
<dbReference type="SUPFAM" id="SSF55073">
    <property type="entry name" value="Nucleotide cyclase"/>
    <property type="match status" value="1"/>
</dbReference>
<dbReference type="InterPro" id="IPR000160">
    <property type="entry name" value="GGDEF_dom"/>
</dbReference>
<gene>
    <name evidence="5" type="ORF">E4O86_02545</name>
</gene>
<dbReference type="CDD" id="cd00130">
    <property type="entry name" value="PAS"/>
    <property type="match status" value="1"/>
</dbReference>
<dbReference type="PANTHER" id="PTHR44757">
    <property type="entry name" value="DIGUANYLATE CYCLASE DGCP"/>
    <property type="match status" value="1"/>
</dbReference>
<dbReference type="CDD" id="cd01949">
    <property type="entry name" value="GGDEF"/>
    <property type="match status" value="1"/>
</dbReference>
<dbReference type="SMART" id="SM00086">
    <property type="entry name" value="PAC"/>
    <property type="match status" value="1"/>
</dbReference>
<dbReference type="Pfam" id="PF13426">
    <property type="entry name" value="PAS_9"/>
    <property type="match status" value="1"/>
</dbReference>
<organism evidence="5 6">
    <name type="scientific">Propylenella binzhouense</name>
    <dbReference type="NCBI Taxonomy" id="2555902"/>
    <lineage>
        <taxon>Bacteria</taxon>
        <taxon>Pseudomonadati</taxon>
        <taxon>Pseudomonadota</taxon>
        <taxon>Alphaproteobacteria</taxon>
        <taxon>Hyphomicrobiales</taxon>
        <taxon>Propylenellaceae</taxon>
        <taxon>Propylenella</taxon>
    </lineage>
</organism>
<dbReference type="AlphaFoldDB" id="A0A964T1L0"/>
<dbReference type="PROSITE" id="PS50883">
    <property type="entry name" value="EAL"/>
    <property type="match status" value="1"/>
</dbReference>
<dbReference type="PROSITE" id="PS50887">
    <property type="entry name" value="GGDEF"/>
    <property type="match status" value="1"/>
</dbReference>
<dbReference type="PROSITE" id="PS50112">
    <property type="entry name" value="PAS"/>
    <property type="match status" value="1"/>
</dbReference>
<dbReference type="Gene3D" id="3.30.450.20">
    <property type="entry name" value="PAS domain"/>
    <property type="match status" value="1"/>
</dbReference>
<dbReference type="Gene3D" id="3.30.70.270">
    <property type="match status" value="1"/>
</dbReference>
<evidence type="ECO:0000259" key="4">
    <source>
        <dbReference type="PROSITE" id="PS50887"/>
    </source>
</evidence>
<dbReference type="Pfam" id="PF00563">
    <property type="entry name" value="EAL"/>
    <property type="match status" value="1"/>
</dbReference>
<dbReference type="OrthoDB" id="9814202at2"/>
<comment type="caution">
    <text evidence="5">The sequence shown here is derived from an EMBL/GenBank/DDBJ whole genome shotgun (WGS) entry which is preliminary data.</text>
</comment>
<accession>A0A964T1L0</accession>
<dbReference type="SUPFAM" id="SSF141868">
    <property type="entry name" value="EAL domain-like"/>
    <property type="match status" value="1"/>
</dbReference>
<feature type="domain" description="EAL" evidence="3">
    <location>
        <begin position="281"/>
        <end position="532"/>
    </location>
</feature>
<dbReference type="InterPro" id="IPR035965">
    <property type="entry name" value="PAS-like_dom_sf"/>
</dbReference>
<dbReference type="SMART" id="SM00052">
    <property type="entry name" value="EAL"/>
    <property type="match status" value="1"/>
</dbReference>
<reference evidence="5" key="1">
    <citation type="submission" date="2019-03" db="EMBL/GenBank/DDBJ databases">
        <title>Afifella sp. nov., isolated from activated sludge.</title>
        <authorList>
            <person name="Li Q."/>
            <person name="Liu Y."/>
        </authorList>
    </citation>
    <scope>NUCLEOTIDE SEQUENCE</scope>
    <source>
        <strain evidence="5">L72</strain>
    </source>
</reference>